<name>A0A841BPQ9_9ACTN</name>
<dbReference type="AlphaFoldDB" id="A0A841BPQ9"/>
<evidence type="ECO:0000256" key="4">
    <source>
        <dbReference type="ARBA" id="ARBA00047683"/>
    </source>
</evidence>
<dbReference type="InterPro" id="IPR029062">
    <property type="entry name" value="Class_I_gatase-like"/>
</dbReference>
<evidence type="ECO:0000313" key="8">
    <source>
        <dbReference type="Proteomes" id="UP000587527"/>
    </source>
</evidence>
<dbReference type="InterPro" id="IPR017926">
    <property type="entry name" value="GATASE"/>
</dbReference>
<evidence type="ECO:0000256" key="3">
    <source>
        <dbReference type="ARBA" id="ARBA00023239"/>
    </source>
</evidence>
<dbReference type="EMBL" id="JACHMN010000002">
    <property type="protein sequence ID" value="MBB5869179.1"/>
    <property type="molecule type" value="Genomic_DNA"/>
</dbReference>
<dbReference type="Gene3D" id="3.60.120.10">
    <property type="entry name" value="Anthranilate synthase"/>
    <property type="match status" value="1"/>
</dbReference>
<accession>A0A841BPQ9</accession>
<reference evidence="7 8" key="1">
    <citation type="submission" date="2020-08" db="EMBL/GenBank/DDBJ databases">
        <title>Sequencing the genomes of 1000 actinobacteria strains.</title>
        <authorList>
            <person name="Klenk H.-P."/>
        </authorList>
    </citation>
    <scope>NUCLEOTIDE SEQUENCE [LARGE SCALE GENOMIC DNA]</scope>
    <source>
        <strain evidence="7 8">DSM 45362</strain>
    </source>
</reference>
<evidence type="ECO:0000256" key="2">
    <source>
        <dbReference type="ARBA" id="ARBA00022962"/>
    </source>
</evidence>
<evidence type="ECO:0000259" key="5">
    <source>
        <dbReference type="Pfam" id="PF00117"/>
    </source>
</evidence>
<dbReference type="InterPro" id="IPR006221">
    <property type="entry name" value="TrpG/PapA_dom"/>
</dbReference>
<dbReference type="RefSeq" id="WP_184835638.1">
    <property type="nucleotide sequence ID" value="NZ_JACHMN010000002.1"/>
</dbReference>
<dbReference type="GO" id="GO:0004049">
    <property type="term" value="F:anthranilate synthase activity"/>
    <property type="evidence" value="ECO:0007669"/>
    <property type="project" value="UniProtKB-EC"/>
</dbReference>
<keyword evidence="7" id="KW-0032">Aminotransferase</keyword>
<evidence type="ECO:0000256" key="1">
    <source>
        <dbReference type="ARBA" id="ARBA00012266"/>
    </source>
</evidence>
<keyword evidence="8" id="KW-1185">Reference proteome</keyword>
<dbReference type="SUPFAM" id="SSF52317">
    <property type="entry name" value="Class I glutamine amidotransferase-like"/>
    <property type="match status" value="1"/>
</dbReference>
<feature type="domain" description="Glutamine amidotransferase" evidence="5">
    <location>
        <begin position="427"/>
        <end position="600"/>
    </location>
</feature>
<organism evidence="7 8">
    <name type="scientific">Allocatelliglobosispora scoriae</name>
    <dbReference type="NCBI Taxonomy" id="643052"/>
    <lineage>
        <taxon>Bacteria</taxon>
        <taxon>Bacillati</taxon>
        <taxon>Actinomycetota</taxon>
        <taxon>Actinomycetes</taxon>
        <taxon>Micromonosporales</taxon>
        <taxon>Micromonosporaceae</taxon>
        <taxon>Allocatelliglobosispora</taxon>
    </lineage>
</organism>
<dbReference type="Gene3D" id="3.40.50.880">
    <property type="match status" value="1"/>
</dbReference>
<dbReference type="PRINTS" id="PR00097">
    <property type="entry name" value="ANTSNTHASEII"/>
</dbReference>
<dbReference type="Pfam" id="PF00117">
    <property type="entry name" value="GATase"/>
    <property type="match status" value="1"/>
</dbReference>
<proteinExistence type="predicted"/>
<comment type="catalytic activity">
    <reaction evidence="4">
        <text>chorismate + L-glutamine = anthranilate + pyruvate + L-glutamate + H(+)</text>
        <dbReference type="Rhea" id="RHEA:21732"/>
        <dbReference type="ChEBI" id="CHEBI:15361"/>
        <dbReference type="ChEBI" id="CHEBI:15378"/>
        <dbReference type="ChEBI" id="CHEBI:16567"/>
        <dbReference type="ChEBI" id="CHEBI:29748"/>
        <dbReference type="ChEBI" id="CHEBI:29985"/>
        <dbReference type="ChEBI" id="CHEBI:58359"/>
        <dbReference type="EC" id="4.1.3.27"/>
    </reaction>
</comment>
<dbReference type="InterPro" id="IPR019999">
    <property type="entry name" value="Anth_synth_I-like"/>
</dbReference>
<evidence type="ECO:0000313" key="7">
    <source>
        <dbReference type="EMBL" id="MBB5869179.1"/>
    </source>
</evidence>
<dbReference type="SUPFAM" id="SSF56322">
    <property type="entry name" value="ADC synthase"/>
    <property type="match status" value="1"/>
</dbReference>
<evidence type="ECO:0000259" key="6">
    <source>
        <dbReference type="Pfam" id="PF00425"/>
    </source>
</evidence>
<dbReference type="PANTHER" id="PTHR11236">
    <property type="entry name" value="AMINOBENZOATE/ANTHRANILATE SYNTHASE"/>
    <property type="match status" value="1"/>
</dbReference>
<keyword evidence="2" id="KW-0315">Glutamine amidotransferase</keyword>
<dbReference type="InterPro" id="IPR005801">
    <property type="entry name" value="ADC_synthase"/>
</dbReference>
<dbReference type="GO" id="GO:0000162">
    <property type="term" value="P:L-tryptophan biosynthetic process"/>
    <property type="evidence" value="ECO:0007669"/>
    <property type="project" value="TreeGrafter"/>
</dbReference>
<dbReference type="Proteomes" id="UP000587527">
    <property type="component" value="Unassembled WGS sequence"/>
</dbReference>
<keyword evidence="3" id="KW-0456">Lyase</keyword>
<dbReference type="PRINTS" id="PR00096">
    <property type="entry name" value="GATASE"/>
</dbReference>
<dbReference type="CDD" id="cd01743">
    <property type="entry name" value="GATase1_Anthranilate_Synthase"/>
    <property type="match status" value="1"/>
</dbReference>
<gene>
    <name evidence="7" type="ORF">F4553_002558</name>
</gene>
<sequence>MHLTTILSGHSPFALLRREGRDHVDLLTGDVTSVSRLADIPMRKGMRTLAVVPHRQIAERGFAVIEDSAELLCLTSHDLREVPVADVVAALPNEPFDLTDLGFDVDDETYERIVARVLRDEIGRGEGSNFVIHRTRRARVAEPLTAALTALRHLLSQERGAYWTFLVHTGEYTFVGASPERHVSVDDGLTLMNPISGTYRHPAGGADRDGLLRFLADPKEVNELAMVLDEELKMMAVVAEGGGQVVGPYLKEMSHLAHTEYLLAGRSTLDVREVLRETMFAPTVTGSPIENACRVIARHEQRGRRYYGGVLALLDHDDIGGQRLDAPILIRTAEFAADGTVRVPVGATLVRDSTPAGEVAETHAKAAGVLAALGMRPAAARPASPTRLADDPAVIAALAARNDRLSPFWLTARAPVVNAPFAGRSALIVDAEDTFTGMLAHLLKALGMEVDRVHALDALARLDDYDLVVAGPGPGDPADVGEPRIVALREVVRHRLGTGALLAVCLGHQVLAAELGISLHRREVPLQGTPMEIDLFGESRRVGYYSTFTAVSDVDRHGDSELARDAVTGFVHAMRGPGYAGVQFHPESVLTEHGPELLTALIDHCLHSRESADCVSVADLAQ</sequence>
<dbReference type="PANTHER" id="PTHR11236:SF49">
    <property type="entry name" value="ANTHRANILATE SYNTHASE COMPONENT 1"/>
    <property type="match status" value="1"/>
</dbReference>
<dbReference type="PROSITE" id="PS51273">
    <property type="entry name" value="GATASE_TYPE_1"/>
    <property type="match status" value="1"/>
</dbReference>
<comment type="caution">
    <text evidence="7">The sequence shown here is derived from an EMBL/GenBank/DDBJ whole genome shotgun (WGS) entry which is preliminary data.</text>
</comment>
<dbReference type="GO" id="GO:0008483">
    <property type="term" value="F:transaminase activity"/>
    <property type="evidence" value="ECO:0007669"/>
    <property type="project" value="UniProtKB-KW"/>
</dbReference>
<dbReference type="EC" id="4.1.3.27" evidence="1"/>
<feature type="domain" description="Chorismate-utilising enzyme C-terminal" evidence="6">
    <location>
        <begin position="107"/>
        <end position="365"/>
    </location>
</feature>
<dbReference type="Pfam" id="PF00425">
    <property type="entry name" value="Chorismate_bind"/>
    <property type="match status" value="1"/>
</dbReference>
<dbReference type="InterPro" id="IPR015890">
    <property type="entry name" value="Chorismate_C"/>
</dbReference>
<protein>
    <recommendedName>
        <fullName evidence="1">anthranilate synthase</fullName>
        <ecNumber evidence="1">4.1.3.27</ecNumber>
    </recommendedName>
</protein>
<keyword evidence="7" id="KW-0808">Transferase</keyword>